<sequence>MRTKEQEPSTIQRGEKAKPYWNLITRPDHPGADSGIMPYTQTSSPDIPYPRPQTILSTTMISTEIQPSDASKFHIQPSTAQQLLEDVHIEASSTQNPPSNSNTLSNGNADNQEPLSTFTLFPLLPTELRLRIWRLATFTRVVSFVPGGGKAPSVLSACRESRTESRKLYRLGIRPSSPILRDPDPPFKIIPEYGFFINYEVDILHVSPLFGFQKMREMNHAGIGILLGHKKALMILNSRFPLWHLPTKRILFELPGPQAPADWSHRTSETYSSPSAMAWGSLFGRTAILCPLLEEIMFLRSGELEGNQPVHMVSATNASNAAFLDAENAFTEAEKAYRKKTNFFSGVRTEKEASQRIMEAPKAPEGNIGRFSKSGWWDNNPKLTLVEVGE</sequence>
<evidence type="ECO:0000313" key="3">
    <source>
        <dbReference type="EMBL" id="PMD15821.1"/>
    </source>
</evidence>
<evidence type="ECO:0000256" key="1">
    <source>
        <dbReference type="SAM" id="MobiDB-lite"/>
    </source>
</evidence>
<feature type="region of interest" description="Disordered" evidence="1">
    <location>
        <begin position="90"/>
        <end position="111"/>
    </location>
</feature>
<dbReference type="Proteomes" id="UP000235672">
    <property type="component" value="Unassembled WGS sequence"/>
</dbReference>
<evidence type="ECO:0000313" key="4">
    <source>
        <dbReference type="Proteomes" id="UP000235672"/>
    </source>
</evidence>
<organism evidence="3 4">
    <name type="scientific">Hyaloscypha hepaticicola</name>
    <dbReference type="NCBI Taxonomy" id="2082293"/>
    <lineage>
        <taxon>Eukaryota</taxon>
        <taxon>Fungi</taxon>
        <taxon>Dikarya</taxon>
        <taxon>Ascomycota</taxon>
        <taxon>Pezizomycotina</taxon>
        <taxon>Leotiomycetes</taxon>
        <taxon>Helotiales</taxon>
        <taxon>Hyaloscyphaceae</taxon>
        <taxon>Hyaloscypha</taxon>
    </lineage>
</organism>
<feature type="compositionally biased region" description="Low complexity" evidence="1">
    <location>
        <begin position="92"/>
        <end position="111"/>
    </location>
</feature>
<gene>
    <name evidence="3" type="ORF">NA56DRAFT_709469</name>
</gene>
<dbReference type="InterPro" id="IPR045518">
    <property type="entry name" value="2EXR"/>
</dbReference>
<reference evidence="3 4" key="1">
    <citation type="submission" date="2016-05" db="EMBL/GenBank/DDBJ databases">
        <title>A degradative enzymes factory behind the ericoid mycorrhizal symbiosis.</title>
        <authorList>
            <consortium name="DOE Joint Genome Institute"/>
            <person name="Martino E."/>
            <person name="Morin E."/>
            <person name="Grelet G."/>
            <person name="Kuo A."/>
            <person name="Kohler A."/>
            <person name="Daghino S."/>
            <person name="Barry K."/>
            <person name="Choi C."/>
            <person name="Cichocki N."/>
            <person name="Clum A."/>
            <person name="Copeland A."/>
            <person name="Hainaut M."/>
            <person name="Haridas S."/>
            <person name="Labutti K."/>
            <person name="Lindquist E."/>
            <person name="Lipzen A."/>
            <person name="Khouja H.-R."/>
            <person name="Murat C."/>
            <person name="Ohm R."/>
            <person name="Olson A."/>
            <person name="Spatafora J."/>
            <person name="Veneault-Fourrey C."/>
            <person name="Henrissat B."/>
            <person name="Grigoriev I."/>
            <person name="Martin F."/>
            <person name="Perotto S."/>
        </authorList>
    </citation>
    <scope>NUCLEOTIDE SEQUENCE [LARGE SCALE GENOMIC DNA]</scope>
    <source>
        <strain evidence="3 4">UAMH 7357</strain>
    </source>
</reference>
<name>A0A2J6PP65_9HELO</name>
<dbReference type="Pfam" id="PF20150">
    <property type="entry name" value="2EXR"/>
    <property type="match status" value="1"/>
</dbReference>
<proteinExistence type="predicted"/>
<dbReference type="AlphaFoldDB" id="A0A2J6PP65"/>
<evidence type="ECO:0000259" key="2">
    <source>
        <dbReference type="Pfam" id="PF20150"/>
    </source>
</evidence>
<dbReference type="PANTHER" id="PTHR35910:SF6">
    <property type="entry name" value="2EXR DOMAIN-CONTAINING PROTEIN"/>
    <property type="match status" value="1"/>
</dbReference>
<dbReference type="EMBL" id="KZ613510">
    <property type="protein sequence ID" value="PMD15821.1"/>
    <property type="molecule type" value="Genomic_DNA"/>
</dbReference>
<keyword evidence="4" id="KW-1185">Reference proteome</keyword>
<dbReference type="PANTHER" id="PTHR35910">
    <property type="entry name" value="2EXR DOMAIN-CONTAINING PROTEIN"/>
    <property type="match status" value="1"/>
</dbReference>
<accession>A0A2J6PP65</accession>
<dbReference type="OrthoDB" id="10649102at2759"/>
<feature type="domain" description="2EXR" evidence="2">
    <location>
        <begin position="118"/>
        <end position="204"/>
    </location>
</feature>
<protein>
    <recommendedName>
        <fullName evidence="2">2EXR domain-containing protein</fullName>
    </recommendedName>
</protein>